<accession>A0A3A4K5S7</accession>
<organism evidence="2 3">
    <name type="scientific">Nocardia panacis</name>
    <dbReference type="NCBI Taxonomy" id="2340916"/>
    <lineage>
        <taxon>Bacteria</taxon>
        <taxon>Bacillati</taxon>
        <taxon>Actinomycetota</taxon>
        <taxon>Actinomycetes</taxon>
        <taxon>Mycobacteriales</taxon>
        <taxon>Nocardiaceae</taxon>
        <taxon>Nocardia</taxon>
    </lineage>
</organism>
<dbReference type="OrthoDB" id="4558387at2"/>
<evidence type="ECO:0000256" key="1">
    <source>
        <dbReference type="SAM" id="MobiDB-lite"/>
    </source>
</evidence>
<evidence type="ECO:0000313" key="2">
    <source>
        <dbReference type="EMBL" id="RJO69810.1"/>
    </source>
</evidence>
<feature type="region of interest" description="Disordered" evidence="1">
    <location>
        <begin position="21"/>
        <end position="49"/>
    </location>
</feature>
<evidence type="ECO:0000313" key="3">
    <source>
        <dbReference type="Proteomes" id="UP000266677"/>
    </source>
</evidence>
<name>A0A3A4K5S7_9NOCA</name>
<sequence>MKTYTIQLNCGTDAGYHRHYRRDEQPCERCREAHNESARKRRRERPRLHGRGKVVVIDAHLFTGMYLDTTPTRQIEIEAALGRDNVDRLVAQFDRVIAKREAA</sequence>
<protein>
    <submittedName>
        <fullName evidence="2">Uncharacterized protein</fullName>
    </submittedName>
</protein>
<feature type="compositionally biased region" description="Basic residues" evidence="1">
    <location>
        <begin position="39"/>
        <end position="49"/>
    </location>
</feature>
<dbReference type="Proteomes" id="UP000266677">
    <property type="component" value="Unassembled WGS sequence"/>
</dbReference>
<dbReference type="RefSeq" id="WP_120044180.1">
    <property type="nucleotide sequence ID" value="NZ_QZFU01000041.1"/>
</dbReference>
<gene>
    <name evidence="2" type="ORF">D5S18_28330</name>
</gene>
<keyword evidence="3" id="KW-1185">Reference proteome</keyword>
<dbReference type="EMBL" id="QZFU01000041">
    <property type="protein sequence ID" value="RJO69810.1"/>
    <property type="molecule type" value="Genomic_DNA"/>
</dbReference>
<proteinExistence type="predicted"/>
<feature type="compositionally biased region" description="Basic and acidic residues" evidence="1">
    <location>
        <begin position="21"/>
        <end position="38"/>
    </location>
</feature>
<comment type="caution">
    <text evidence="2">The sequence shown here is derived from an EMBL/GenBank/DDBJ whole genome shotgun (WGS) entry which is preliminary data.</text>
</comment>
<reference evidence="2 3" key="1">
    <citation type="submission" date="2018-09" db="EMBL/GenBank/DDBJ databases">
        <title>YIM PH21274 draft genome.</title>
        <authorList>
            <person name="Miao C."/>
        </authorList>
    </citation>
    <scope>NUCLEOTIDE SEQUENCE [LARGE SCALE GENOMIC DNA]</scope>
    <source>
        <strain evidence="2 3">YIM PH 21724</strain>
    </source>
</reference>
<dbReference type="AlphaFoldDB" id="A0A3A4K5S7"/>